<dbReference type="EMBL" id="CP002273">
    <property type="protein sequence ID" value="ADO39196.1"/>
    <property type="molecule type" value="Genomic_DNA"/>
</dbReference>
<dbReference type="GeneID" id="68365067"/>
<dbReference type="AlphaFoldDB" id="E3GPY3"/>
<reference key="1">
    <citation type="submission" date="2010-09" db="EMBL/GenBank/DDBJ databases">
        <authorList>
            <person name="Roh H."/>
            <person name="Ko H.-J."/>
            <person name="Kim D."/>
            <person name="Choi D.G."/>
            <person name="Park S."/>
            <person name="Kim S."/>
            <person name="Kim K.H."/>
            <person name="Chang I.S."/>
            <person name="Choi I.-G."/>
        </authorList>
    </citation>
    <scope>NUCLEOTIDE SEQUENCE</scope>
    <source>
        <strain>KIST612</strain>
    </source>
</reference>
<protein>
    <submittedName>
        <fullName evidence="1">HDIG domain protein</fullName>
    </submittedName>
</protein>
<sequence>MEQTNQAYLGLRQALETAANAMDPEIRAHSLRTGQRMETILKEMDRQDLLDLWNWGDLSPLNYHDMGKIPGEYGTGHTEIGEIFFKRLHQLFNQKSGQATIFTSIAADICRYHHDHYGECQHESAKGRDIPLAGRVCAVANIWDHLALDGLRPCQILARLELQSGGQYGALNTPQLFAHGQLAKQVSFGFIHRVILL</sequence>
<accession>E3GPY3</accession>
<organism evidence="1 2">
    <name type="scientific">Eubacterium callanderi</name>
    <dbReference type="NCBI Taxonomy" id="53442"/>
    <lineage>
        <taxon>Bacteria</taxon>
        <taxon>Bacillati</taxon>
        <taxon>Bacillota</taxon>
        <taxon>Clostridia</taxon>
        <taxon>Eubacteriales</taxon>
        <taxon>Eubacteriaceae</taxon>
        <taxon>Eubacterium</taxon>
    </lineage>
</organism>
<dbReference type="RefSeq" id="WP_013382501.1">
    <property type="nucleotide sequence ID" value="NC_014624.2"/>
</dbReference>
<dbReference type="HOGENOM" id="CLU_1382299_0_0_9"/>
<proteinExistence type="predicted"/>
<dbReference type="Proteomes" id="UP000006873">
    <property type="component" value="Chromosome"/>
</dbReference>
<dbReference type="KEGG" id="elm:ELI_4254"/>
<evidence type="ECO:0000313" key="2">
    <source>
        <dbReference type="Proteomes" id="UP000006873"/>
    </source>
</evidence>
<evidence type="ECO:0000313" key="1">
    <source>
        <dbReference type="EMBL" id="ADO39196.1"/>
    </source>
</evidence>
<dbReference type="eggNOG" id="COG3437">
    <property type="taxonomic scope" value="Bacteria"/>
</dbReference>
<dbReference type="Gene3D" id="1.10.3210.10">
    <property type="entry name" value="Hypothetical protein af1432"/>
    <property type="match status" value="1"/>
</dbReference>
<keyword evidence="2" id="KW-1185">Reference proteome</keyword>
<name>E3GPY3_9FIRM</name>
<reference evidence="1 2" key="2">
    <citation type="journal article" date="2011" name="J. Bacteriol.">
        <title>Complete genome sequence of a carbon monoxide-utilizing acetogen, Eubacterium limosum KIST612.</title>
        <authorList>
            <person name="Roh H."/>
            <person name="Ko H.J."/>
            <person name="Kim D."/>
            <person name="Choi D.G."/>
            <person name="Park S."/>
            <person name="Kim S."/>
            <person name="Chang I.S."/>
            <person name="Choi I.G."/>
        </authorList>
    </citation>
    <scope>NUCLEOTIDE SEQUENCE [LARGE SCALE GENOMIC DNA]</scope>
    <source>
        <strain evidence="1 2">KIST612</strain>
    </source>
</reference>
<gene>
    <name evidence="1" type="ordered locus">ELI_4254</name>
</gene>